<evidence type="ECO:0000313" key="10">
    <source>
        <dbReference type="Proteomes" id="UP001459277"/>
    </source>
</evidence>
<evidence type="ECO:0000256" key="2">
    <source>
        <dbReference type="ARBA" id="ARBA00022692"/>
    </source>
</evidence>
<dbReference type="PANTHER" id="PTHR21229:SF22">
    <property type="entry name" value="DBJ|BAA84809.1"/>
    <property type="match status" value="1"/>
</dbReference>
<dbReference type="GO" id="GO:0005794">
    <property type="term" value="C:Golgi apparatus"/>
    <property type="evidence" value="ECO:0007669"/>
    <property type="project" value="TreeGrafter"/>
</dbReference>
<dbReference type="Pfam" id="PF21904">
    <property type="entry name" value="CAND6-7_N"/>
    <property type="match status" value="1"/>
</dbReference>
<name>A0AAW2CXQ5_9ROSI</name>
<feature type="transmembrane region" description="Helical" evidence="6">
    <location>
        <begin position="119"/>
        <end position="138"/>
    </location>
</feature>
<reference evidence="9 10" key="1">
    <citation type="submission" date="2024-01" db="EMBL/GenBank/DDBJ databases">
        <title>A telomere-to-telomere, gap-free genome of sweet tea (Lithocarpus litseifolius).</title>
        <authorList>
            <person name="Zhou J."/>
        </authorList>
    </citation>
    <scope>NUCLEOTIDE SEQUENCE [LARGE SCALE GENOMIC DNA]</scope>
    <source>
        <strain evidence="9">Zhou-2022a</strain>
        <tissue evidence="9">Leaf</tissue>
    </source>
</reference>
<dbReference type="GO" id="GO:0016020">
    <property type="term" value="C:membrane"/>
    <property type="evidence" value="ECO:0007669"/>
    <property type="project" value="UniProtKB-SubCell"/>
</dbReference>
<feature type="domain" description="CAND6/7 N-terminal" evidence="8">
    <location>
        <begin position="2"/>
        <end position="73"/>
    </location>
</feature>
<gene>
    <name evidence="9" type="ORF">SO802_016009</name>
</gene>
<evidence type="ECO:0000256" key="3">
    <source>
        <dbReference type="ARBA" id="ARBA00022729"/>
    </source>
</evidence>
<evidence type="ECO:0000256" key="5">
    <source>
        <dbReference type="ARBA" id="ARBA00023136"/>
    </source>
</evidence>
<organism evidence="9 10">
    <name type="scientific">Lithocarpus litseifolius</name>
    <dbReference type="NCBI Taxonomy" id="425828"/>
    <lineage>
        <taxon>Eukaryota</taxon>
        <taxon>Viridiplantae</taxon>
        <taxon>Streptophyta</taxon>
        <taxon>Embryophyta</taxon>
        <taxon>Tracheophyta</taxon>
        <taxon>Spermatophyta</taxon>
        <taxon>Magnoliopsida</taxon>
        <taxon>eudicotyledons</taxon>
        <taxon>Gunneridae</taxon>
        <taxon>Pentapetalae</taxon>
        <taxon>rosids</taxon>
        <taxon>fabids</taxon>
        <taxon>Fagales</taxon>
        <taxon>Fagaceae</taxon>
        <taxon>Lithocarpus</taxon>
    </lineage>
</organism>
<dbReference type="PANTHER" id="PTHR21229">
    <property type="entry name" value="LUNG SEVEN TRANSMEMBRANE RECEPTOR"/>
    <property type="match status" value="1"/>
</dbReference>
<dbReference type="EMBL" id="JAZDWU010000005">
    <property type="protein sequence ID" value="KAL0002228.1"/>
    <property type="molecule type" value="Genomic_DNA"/>
</dbReference>
<keyword evidence="4 6" id="KW-1133">Transmembrane helix</keyword>
<sequence>MHVLQQLEDGEVTCSLLSDLVKPVFTFSNLKKNGDSFSMVFIETDADQFALVFANCVGNQPKVSMDVRSAMYNLDGKSQRRDYLSAGKTILPRVYLLSLGYFFLAGLWISVLYKKLLTVFRIHFFMLAVLILKALNLLCEAKDKSYIKRTGSAHGWDVMFYIFSFLKGITLFTLIVKINNEERWEAG</sequence>
<evidence type="ECO:0000313" key="9">
    <source>
        <dbReference type="EMBL" id="KAL0002228.1"/>
    </source>
</evidence>
<dbReference type="InterPro" id="IPR054103">
    <property type="entry name" value="CAND6-7_N"/>
</dbReference>
<dbReference type="AlphaFoldDB" id="A0AAW2CXQ5"/>
<evidence type="ECO:0000256" key="1">
    <source>
        <dbReference type="ARBA" id="ARBA00004141"/>
    </source>
</evidence>
<evidence type="ECO:0000256" key="4">
    <source>
        <dbReference type="ARBA" id="ARBA00022989"/>
    </source>
</evidence>
<comment type="subcellular location">
    <subcellularLocation>
        <location evidence="1">Membrane</location>
        <topology evidence="1">Multi-pass membrane protein</topology>
    </subcellularLocation>
</comment>
<dbReference type="Pfam" id="PF06814">
    <property type="entry name" value="GOST_TM"/>
    <property type="match status" value="1"/>
</dbReference>
<comment type="caution">
    <text evidence="9">The sequence shown here is derived from an EMBL/GenBank/DDBJ whole genome shotgun (WGS) entry which is preliminary data.</text>
</comment>
<keyword evidence="2 6" id="KW-0812">Transmembrane</keyword>
<proteinExistence type="predicted"/>
<dbReference type="InterPro" id="IPR053937">
    <property type="entry name" value="GOST_TM"/>
</dbReference>
<evidence type="ECO:0000259" key="8">
    <source>
        <dbReference type="Pfam" id="PF21904"/>
    </source>
</evidence>
<keyword evidence="5 6" id="KW-0472">Membrane</keyword>
<feature type="domain" description="GOST seven transmembrane" evidence="7">
    <location>
        <begin position="96"/>
        <end position="176"/>
    </location>
</feature>
<protein>
    <submittedName>
        <fullName evidence="9">Uncharacterized protein</fullName>
    </submittedName>
</protein>
<evidence type="ECO:0000259" key="7">
    <source>
        <dbReference type="Pfam" id="PF06814"/>
    </source>
</evidence>
<keyword evidence="3" id="KW-0732">Signal</keyword>
<dbReference type="InterPro" id="IPR009637">
    <property type="entry name" value="GPR107/GPR108-like"/>
</dbReference>
<accession>A0AAW2CXQ5</accession>
<feature type="transmembrane region" description="Helical" evidence="6">
    <location>
        <begin position="158"/>
        <end position="178"/>
    </location>
</feature>
<evidence type="ECO:0000256" key="6">
    <source>
        <dbReference type="SAM" id="Phobius"/>
    </source>
</evidence>
<keyword evidence="10" id="KW-1185">Reference proteome</keyword>
<feature type="transmembrane region" description="Helical" evidence="6">
    <location>
        <begin position="94"/>
        <end position="113"/>
    </location>
</feature>
<dbReference type="Proteomes" id="UP001459277">
    <property type="component" value="Unassembled WGS sequence"/>
</dbReference>